<keyword evidence="9" id="KW-0342">GTP-binding</keyword>
<dbReference type="InterPro" id="IPR018297">
    <property type="entry name" value="A/G_cyclase_CS"/>
</dbReference>
<dbReference type="Pfam" id="PF07701">
    <property type="entry name" value="HNOBA"/>
    <property type="match status" value="1"/>
</dbReference>
<keyword evidence="7" id="KW-0547">Nucleotide-binding</keyword>
<dbReference type="SUPFAM" id="SSF55073">
    <property type="entry name" value="Nucleotide cyclase"/>
    <property type="match status" value="1"/>
</dbReference>
<keyword evidence="5" id="KW-0349">Heme</keyword>
<reference evidence="19" key="2">
    <citation type="journal article" date="2013" name="Nature">
        <title>Insights into bilaterian evolution from three spiralian genomes.</title>
        <authorList>
            <person name="Simakov O."/>
            <person name="Marletaz F."/>
            <person name="Cho S.J."/>
            <person name="Edsinger-Gonzales E."/>
            <person name="Havlak P."/>
            <person name="Hellsten U."/>
            <person name="Kuo D.H."/>
            <person name="Larsson T."/>
            <person name="Lv J."/>
            <person name="Arendt D."/>
            <person name="Savage R."/>
            <person name="Osoegawa K."/>
            <person name="de Jong P."/>
            <person name="Grimwood J."/>
            <person name="Chapman J.A."/>
            <person name="Shapiro H."/>
            <person name="Aerts A."/>
            <person name="Otillar R.P."/>
            <person name="Terry A.Y."/>
            <person name="Boore J.L."/>
            <person name="Grigoriev I.V."/>
            <person name="Lindberg D.R."/>
            <person name="Seaver E.C."/>
            <person name="Weisblat D.A."/>
            <person name="Putnam N.H."/>
            <person name="Rokhsar D.S."/>
        </authorList>
    </citation>
    <scope>NUCLEOTIDE SEQUENCE</scope>
    <source>
        <strain evidence="19">I ESC-2004</strain>
    </source>
</reference>
<comment type="cofactor">
    <cofactor evidence="1">
        <name>heme</name>
        <dbReference type="ChEBI" id="CHEBI:30413"/>
    </cofactor>
</comment>
<dbReference type="Gene3D" id="3.30.450.260">
    <property type="entry name" value="Haem NO binding associated domain"/>
    <property type="match status" value="1"/>
</dbReference>
<evidence type="ECO:0000256" key="12">
    <source>
        <dbReference type="ARBA" id="ARBA00037442"/>
    </source>
</evidence>
<dbReference type="InterPro" id="IPR011645">
    <property type="entry name" value="HNOB_dom_associated"/>
</dbReference>
<dbReference type="AlphaFoldDB" id="X1ZVD9"/>
<keyword evidence="4" id="KW-0963">Cytoplasm</keyword>
<dbReference type="OMA" id="SHARCIG"/>
<dbReference type="Proteomes" id="UP000014760">
    <property type="component" value="Unassembled WGS sequence"/>
</dbReference>
<proteinExistence type="inferred from homology"/>
<evidence type="ECO:0000256" key="15">
    <source>
        <dbReference type="ARBA" id="ARBA00043208"/>
    </source>
</evidence>
<evidence type="ECO:0000256" key="9">
    <source>
        <dbReference type="ARBA" id="ARBA00023134"/>
    </source>
</evidence>
<dbReference type="InterPro" id="IPR001054">
    <property type="entry name" value="A/G_cyclase"/>
</dbReference>
<keyword evidence="8" id="KW-0408">Iron</keyword>
<dbReference type="GO" id="GO:0019934">
    <property type="term" value="P:cGMP-mediated signaling"/>
    <property type="evidence" value="ECO:0007669"/>
    <property type="project" value="TreeGrafter"/>
</dbReference>
<dbReference type="PANTHER" id="PTHR45655:SF2">
    <property type="entry name" value="GUANYLATE CYCLASE SOLUBLE SUBUNIT BETA-1"/>
    <property type="match status" value="1"/>
</dbReference>
<evidence type="ECO:0000259" key="17">
    <source>
        <dbReference type="PROSITE" id="PS50125"/>
    </source>
</evidence>
<dbReference type="GO" id="GO:0020037">
    <property type="term" value="F:heme binding"/>
    <property type="evidence" value="ECO:0007669"/>
    <property type="project" value="InterPro"/>
</dbReference>
<evidence type="ECO:0000256" key="4">
    <source>
        <dbReference type="ARBA" id="ARBA00022490"/>
    </source>
</evidence>
<evidence type="ECO:0000313" key="19">
    <source>
        <dbReference type="Proteomes" id="UP000014760"/>
    </source>
</evidence>
<dbReference type="OrthoDB" id="6127067at2759"/>
<dbReference type="InterPro" id="IPR024096">
    <property type="entry name" value="NO_sig/Golgi_transp_ligand-bd"/>
</dbReference>
<evidence type="ECO:0000256" key="1">
    <source>
        <dbReference type="ARBA" id="ARBA00001971"/>
    </source>
</evidence>
<dbReference type="PANTHER" id="PTHR45655">
    <property type="entry name" value="GUANYLATE CYCLASE SOLUBLE SUBUNIT BETA-2"/>
    <property type="match status" value="1"/>
</dbReference>
<evidence type="ECO:0000256" key="8">
    <source>
        <dbReference type="ARBA" id="ARBA00023004"/>
    </source>
</evidence>
<evidence type="ECO:0000256" key="10">
    <source>
        <dbReference type="ARBA" id="ARBA00023239"/>
    </source>
</evidence>
<name>X1ZVD9_CAPTE</name>
<evidence type="ECO:0000256" key="11">
    <source>
        <dbReference type="ARBA" id="ARBA00023293"/>
    </source>
</evidence>
<protein>
    <recommendedName>
        <fullName evidence="13">Guanylate cyclase soluble subunit beta-1</fullName>
        <ecNumber evidence="3">4.6.1.2</ecNumber>
    </recommendedName>
    <alternativeName>
        <fullName evidence="14">Guanylate cyclase soluble subunit beta-3</fullName>
    </alternativeName>
    <alternativeName>
        <fullName evidence="15">Soluble guanylate cyclase small subunit</fullName>
    </alternativeName>
</protein>
<evidence type="ECO:0000256" key="5">
    <source>
        <dbReference type="ARBA" id="ARBA00022617"/>
    </source>
</evidence>
<comment type="subcellular location">
    <subcellularLocation>
        <location evidence="2">Cytoplasm</location>
    </subcellularLocation>
</comment>
<keyword evidence="11" id="KW-0141">cGMP biosynthesis</keyword>
<dbReference type="FunFam" id="3.30.70.1230:FF:000005">
    <property type="entry name" value="Guanylate cyclase soluble subunit beta-1"/>
    <property type="match status" value="1"/>
</dbReference>
<comment type="function">
    <text evidence="12">Mediates responses to nitric oxide (NO) by catalyzing the biosynthesis of the signaling molecule cGMP.</text>
</comment>
<evidence type="ECO:0000256" key="3">
    <source>
        <dbReference type="ARBA" id="ARBA00012202"/>
    </source>
</evidence>
<comment type="similarity">
    <text evidence="16">Belongs to the adenylyl cyclase class-4/guanylyl cyclase family.</text>
</comment>
<evidence type="ECO:0000256" key="13">
    <source>
        <dbReference type="ARBA" id="ARBA00039698"/>
    </source>
</evidence>
<evidence type="ECO:0000256" key="14">
    <source>
        <dbReference type="ARBA" id="ARBA00041698"/>
    </source>
</evidence>
<dbReference type="Pfam" id="PF00211">
    <property type="entry name" value="Guanylate_cyc"/>
    <property type="match status" value="1"/>
</dbReference>
<dbReference type="Gene3D" id="6.10.250.780">
    <property type="match status" value="1"/>
</dbReference>
<dbReference type="GO" id="GO:0004383">
    <property type="term" value="F:guanylate cyclase activity"/>
    <property type="evidence" value="ECO:0007669"/>
    <property type="project" value="UniProtKB-EC"/>
</dbReference>
<dbReference type="Pfam" id="PF07700">
    <property type="entry name" value="HNOB"/>
    <property type="match status" value="1"/>
</dbReference>
<keyword evidence="19" id="KW-1185">Reference proteome</keyword>
<evidence type="ECO:0000256" key="2">
    <source>
        <dbReference type="ARBA" id="ARBA00004496"/>
    </source>
</evidence>
<dbReference type="SMART" id="SM00044">
    <property type="entry name" value="CYCc"/>
    <property type="match status" value="1"/>
</dbReference>
<dbReference type="FunFam" id="3.30.450.260:FF:000002">
    <property type="entry name" value="guanylate cyclase soluble subunit alpha-2"/>
    <property type="match status" value="1"/>
</dbReference>
<keyword evidence="10 16" id="KW-0456">Lyase</keyword>
<sequence length="591" mass="66844">MYGLVNHALVTKKYGTEAWEKILQETTLGRERDLLAQIITYDDEASSDFLQTACSIIGVTRKELLEQFGETLLDICLESGYRPILQVVGSNVQDLLQHLGYLYQHLSTLYPGMEAPSFSCTPKSAGVTLLHYYPSRAGLEHMVTGLIRALIREFIHKEVSVEIVSNSNSHVRFLVTEEEPHVACDSPPMLSHESMISPNTFCRIFPFHIAIDRTTNITQFGTSIARILPQIRDRGCKATDLFDIVRPKIEFSFESILEHPNSVFTIRTRKTSIRSSDFLDRGPPRSPLLTFKGQMLHDEESDVIVYLCSPLVKELGDLRRCGMYLCDVPLHDATREIILQSEHCQAEYKLTQKLETLTEQLRNTYRDLEEETIRTDRLMYSILPPMVANDLRHHRQVPARKFSCVTILLTGIVGFSDLCAKYSDHGGAMQIVKLLNDCYTKFDELLDPSRHPNVETVGNKYMAVSGLPDLCSDHAYNICSLALDIMEKSRELIDPDGNPVKITLGIHSGDVVAGVIGKRMPRYCLFGNTVNLASRTESHGVPGKVMVSEQAFRCLKAHGDPEEHFNFQYRGAIRMKGIKEPMKCWFITKIP</sequence>
<dbReference type="EnsemblMetazoa" id="CapteT195687">
    <property type="protein sequence ID" value="CapteP195687"/>
    <property type="gene ID" value="CapteG195687"/>
</dbReference>
<dbReference type="InterPro" id="IPR029787">
    <property type="entry name" value="Nucleotide_cyclase"/>
</dbReference>
<dbReference type="Gene3D" id="3.30.70.1230">
    <property type="entry name" value="Nucleotide cyclase"/>
    <property type="match status" value="1"/>
</dbReference>
<dbReference type="EC" id="4.6.1.2" evidence="3"/>
<reference evidence="18" key="3">
    <citation type="submission" date="2015-06" db="UniProtKB">
        <authorList>
            <consortium name="EnsemblMetazoa"/>
        </authorList>
    </citation>
    <scope>IDENTIFICATION</scope>
</reference>
<accession>X1ZVD9</accession>
<dbReference type="InterPro" id="IPR038158">
    <property type="entry name" value="H-NOX_domain_sf"/>
</dbReference>
<evidence type="ECO:0000256" key="7">
    <source>
        <dbReference type="ARBA" id="ARBA00022741"/>
    </source>
</evidence>
<dbReference type="GO" id="GO:0005525">
    <property type="term" value="F:GTP binding"/>
    <property type="evidence" value="ECO:0007669"/>
    <property type="project" value="UniProtKB-KW"/>
</dbReference>
<dbReference type="InterPro" id="IPR042463">
    <property type="entry name" value="HNOB_dom_associated_sf"/>
</dbReference>
<dbReference type="PROSITE" id="PS50125">
    <property type="entry name" value="GUANYLATE_CYCLASE_2"/>
    <property type="match status" value="1"/>
</dbReference>
<dbReference type="InterPro" id="IPR011644">
    <property type="entry name" value="Heme_NO-bd"/>
</dbReference>
<evidence type="ECO:0000313" key="18">
    <source>
        <dbReference type="EnsemblMetazoa" id="CapteP195687"/>
    </source>
</evidence>
<dbReference type="GO" id="GO:0046872">
    <property type="term" value="F:metal ion binding"/>
    <property type="evidence" value="ECO:0007669"/>
    <property type="project" value="UniProtKB-KW"/>
</dbReference>
<dbReference type="PROSITE" id="PS00452">
    <property type="entry name" value="GUANYLATE_CYCLASE_1"/>
    <property type="match status" value="1"/>
</dbReference>
<dbReference type="SUPFAM" id="SSF111126">
    <property type="entry name" value="Ligand-binding domain in the NO signalling and Golgi transport"/>
    <property type="match status" value="1"/>
</dbReference>
<feature type="domain" description="Guanylate cyclase" evidence="17">
    <location>
        <begin position="406"/>
        <end position="537"/>
    </location>
</feature>
<dbReference type="GO" id="GO:0070482">
    <property type="term" value="P:response to oxygen levels"/>
    <property type="evidence" value="ECO:0007669"/>
    <property type="project" value="TreeGrafter"/>
</dbReference>
<reference evidence="19" key="1">
    <citation type="submission" date="2012-12" db="EMBL/GenBank/DDBJ databases">
        <authorList>
            <person name="Hellsten U."/>
            <person name="Grimwood J."/>
            <person name="Chapman J.A."/>
            <person name="Shapiro H."/>
            <person name="Aerts A."/>
            <person name="Otillar R.P."/>
            <person name="Terry A.Y."/>
            <person name="Boore J.L."/>
            <person name="Simakov O."/>
            <person name="Marletaz F."/>
            <person name="Cho S.-J."/>
            <person name="Edsinger-Gonzales E."/>
            <person name="Havlak P."/>
            <person name="Kuo D.-H."/>
            <person name="Larsson T."/>
            <person name="Lv J."/>
            <person name="Arendt D."/>
            <person name="Savage R."/>
            <person name="Osoegawa K."/>
            <person name="de Jong P."/>
            <person name="Lindberg D.R."/>
            <person name="Seaver E.C."/>
            <person name="Weisblat D.A."/>
            <person name="Putnam N.H."/>
            <person name="Grigoriev I.V."/>
            <person name="Rokhsar D.S."/>
        </authorList>
    </citation>
    <scope>NUCLEOTIDE SEQUENCE</scope>
    <source>
        <strain evidence="19">I ESC-2004</strain>
    </source>
</reference>
<dbReference type="Gene3D" id="3.90.1520.10">
    <property type="entry name" value="H-NOX domain"/>
    <property type="match status" value="1"/>
</dbReference>
<dbReference type="EMBL" id="AMQN01000469">
    <property type="status" value="NOT_ANNOTATED_CDS"/>
    <property type="molecule type" value="Genomic_DNA"/>
</dbReference>
<keyword evidence="6" id="KW-0479">Metal-binding</keyword>
<evidence type="ECO:0000256" key="16">
    <source>
        <dbReference type="RuleBase" id="RU000405"/>
    </source>
</evidence>
<dbReference type="GO" id="GO:0008074">
    <property type="term" value="C:guanylate cyclase complex, soluble"/>
    <property type="evidence" value="ECO:0007669"/>
    <property type="project" value="TreeGrafter"/>
</dbReference>
<dbReference type="HOGENOM" id="CLU_011614_5_0_1"/>
<organism evidence="18 19">
    <name type="scientific">Capitella teleta</name>
    <name type="common">Polychaete worm</name>
    <dbReference type="NCBI Taxonomy" id="283909"/>
    <lineage>
        <taxon>Eukaryota</taxon>
        <taxon>Metazoa</taxon>
        <taxon>Spiralia</taxon>
        <taxon>Lophotrochozoa</taxon>
        <taxon>Annelida</taxon>
        <taxon>Polychaeta</taxon>
        <taxon>Sedentaria</taxon>
        <taxon>Scolecida</taxon>
        <taxon>Capitellidae</taxon>
        <taxon>Capitella</taxon>
    </lineage>
</organism>
<dbReference type="CDD" id="cd07302">
    <property type="entry name" value="CHD"/>
    <property type="match status" value="1"/>
</dbReference>
<evidence type="ECO:0000256" key="6">
    <source>
        <dbReference type="ARBA" id="ARBA00022723"/>
    </source>
</evidence>